<feature type="domain" description="ABC transmembrane type-2" evidence="6">
    <location>
        <begin position="19"/>
        <end position="248"/>
    </location>
</feature>
<dbReference type="GO" id="GO:0043190">
    <property type="term" value="C:ATP-binding cassette (ABC) transporter complex"/>
    <property type="evidence" value="ECO:0007669"/>
    <property type="project" value="InterPro"/>
</dbReference>
<dbReference type="PANTHER" id="PTHR43229">
    <property type="entry name" value="NODULATION PROTEIN J"/>
    <property type="match status" value="1"/>
</dbReference>
<protein>
    <recommendedName>
        <fullName evidence="5">Transport permease protein</fullName>
    </recommendedName>
</protein>
<gene>
    <name evidence="7" type="ORF">GC105_06520</name>
</gene>
<dbReference type="PRINTS" id="PR00164">
    <property type="entry name" value="ABC2TRNSPORT"/>
</dbReference>
<feature type="transmembrane region" description="Helical" evidence="5">
    <location>
        <begin position="98"/>
        <end position="125"/>
    </location>
</feature>
<keyword evidence="3 5" id="KW-1133">Transmembrane helix</keyword>
<comment type="caution">
    <text evidence="7">The sequence shown here is derived from an EMBL/GenBank/DDBJ whole genome shotgun (WGS) entry which is preliminary data.</text>
</comment>
<evidence type="ECO:0000256" key="5">
    <source>
        <dbReference type="RuleBase" id="RU361157"/>
    </source>
</evidence>
<dbReference type="InterPro" id="IPR013525">
    <property type="entry name" value="ABC2_TM"/>
</dbReference>
<evidence type="ECO:0000256" key="3">
    <source>
        <dbReference type="ARBA" id="ARBA00022989"/>
    </source>
</evidence>
<organism evidence="7 8">
    <name type="scientific">Alkalibaculum sporogenes</name>
    <dbReference type="NCBI Taxonomy" id="2655001"/>
    <lineage>
        <taxon>Bacteria</taxon>
        <taxon>Bacillati</taxon>
        <taxon>Bacillota</taxon>
        <taxon>Clostridia</taxon>
        <taxon>Eubacteriales</taxon>
        <taxon>Eubacteriaceae</taxon>
        <taxon>Alkalibaculum</taxon>
    </lineage>
</organism>
<keyword evidence="4 5" id="KW-0472">Membrane</keyword>
<feature type="transmembrane region" description="Helical" evidence="5">
    <location>
        <begin position="163"/>
        <end position="184"/>
    </location>
</feature>
<feature type="transmembrane region" description="Helical" evidence="5">
    <location>
        <begin position="223"/>
        <end position="242"/>
    </location>
</feature>
<dbReference type="InterPro" id="IPR051784">
    <property type="entry name" value="Nod_factor_ABC_transporter"/>
</dbReference>
<proteinExistence type="inferred from homology"/>
<evidence type="ECO:0000313" key="7">
    <source>
        <dbReference type="EMBL" id="MPW25438.1"/>
    </source>
</evidence>
<dbReference type="EMBL" id="WHNX01000008">
    <property type="protein sequence ID" value="MPW25438.1"/>
    <property type="molecule type" value="Genomic_DNA"/>
</dbReference>
<dbReference type="PIRSF" id="PIRSF006648">
    <property type="entry name" value="DrrB"/>
    <property type="match status" value="1"/>
</dbReference>
<evidence type="ECO:0000256" key="2">
    <source>
        <dbReference type="ARBA" id="ARBA00022692"/>
    </source>
</evidence>
<dbReference type="InterPro" id="IPR000412">
    <property type="entry name" value="ABC_2_transport"/>
</dbReference>
<dbReference type="PANTHER" id="PTHR43229:SF2">
    <property type="entry name" value="NODULATION PROTEIN J"/>
    <property type="match status" value="1"/>
</dbReference>
<keyword evidence="2 5" id="KW-0812">Transmembrane</keyword>
<dbReference type="InterPro" id="IPR047817">
    <property type="entry name" value="ABC2_TM_bact-type"/>
</dbReference>
<evidence type="ECO:0000313" key="8">
    <source>
        <dbReference type="Proteomes" id="UP000440004"/>
    </source>
</evidence>
<dbReference type="GO" id="GO:0140359">
    <property type="term" value="F:ABC-type transporter activity"/>
    <property type="evidence" value="ECO:0007669"/>
    <property type="project" value="InterPro"/>
</dbReference>
<reference evidence="7 8" key="1">
    <citation type="submission" date="2019-10" db="EMBL/GenBank/DDBJ databases">
        <title>Alkalibaculum tamaniensis sp.nov., a new alkaliphilic acetogen, isolated on methoxylated aromatics from a mud volcano.</title>
        <authorList>
            <person name="Khomyakova M.A."/>
            <person name="Merkel A.Y."/>
            <person name="Bonch-Osmolovskaya E.A."/>
            <person name="Slobodkin A.I."/>
        </authorList>
    </citation>
    <scope>NUCLEOTIDE SEQUENCE [LARGE SCALE GENOMIC DNA]</scope>
    <source>
        <strain evidence="7 8">M08DMB</strain>
    </source>
</reference>
<feature type="transmembrane region" description="Helical" evidence="5">
    <location>
        <begin position="131"/>
        <end position="156"/>
    </location>
</feature>
<sequence>MSIFPILWRNVKWRYHNAFTIVITILQPMLWLLLYSAVAGQSMKGVGIENYTAFILPGLIVLVCFSACCSGGIMNYLMKADGSFFRVLIAPVQRSSIVIGQILEAVLCTFIEVVIMFVVSLFFSVKIASGFMGLVLIVFLIFMTAFFISGLAYAISLSLPNEVVYETVMSAIILPVFFLSTALFPVDTLTGGLKIAVNLNPFTHVINALRALILDGNIAQSDIIFVIILLAVLCCISFSWALHSLKKEMNL</sequence>
<dbReference type="Proteomes" id="UP000440004">
    <property type="component" value="Unassembled WGS sequence"/>
</dbReference>
<dbReference type="AlphaFoldDB" id="A0A6A7K7G0"/>
<accession>A0A6A7K7G0</accession>
<evidence type="ECO:0000256" key="4">
    <source>
        <dbReference type="ARBA" id="ARBA00023136"/>
    </source>
</evidence>
<feature type="transmembrane region" description="Helical" evidence="5">
    <location>
        <begin position="54"/>
        <end position="77"/>
    </location>
</feature>
<keyword evidence="5" id="KW-0813">Transport</keyword>
<dbReference type="Pfam" id="PF01061">
    <property type="entry name" value="ABC2_membrane"/>
    <property type="match status" value="1"/>
</dbReference>
<name>A0A6A7K7G0_9FIRM</name>
<evidence type="ECO:0000256" key="1">
    <source>
        <dbReference type="ARBA" id="ARBA00004141"/>
    </source>
</evidence>
<comment type="similarity">
    <text evidence="5">Belongs to the ABC-2 integral membrane protein family.</text>
</comment>
<dbReference type="RefSeq" id="WP_152802940.1">
    <property type="nucleotide sequence ID" value="NZ_WHNX01000008.1"/>
</dbReference>
<evidence type="ECO:0000259" key="6">
    <source>
        <dbReference type="PROSITE" id="PS51012"/>
    </source>
</evidence>
<keyword evidence="5" id="KW-1003">Cell membrane</keyword>
<comment type="subcellular location">
    <subcellularLocation>
        <location evidence="5">Cell membrane</location>
        <topology evidence="5">Multi-pass membrane protein</topology>
    </subcellularLocation>
    <subcellularLocation>
        <location evidence="1">Membrane</location>
        <topology evidence="1">Multi-pass membrane protein</topology>
    </subcellularLocation>
</comment>
<keyword evidence="8" id="KW-1185">Reference proteome</keyword>
<dbReference type="PROSITE" id="PS51012">
    <property type="entry name" value="ABC_TM2"/>
    <property type="match status" value="1"/>
</dbReference>
<feature type="transmembrane region" description="Helical" evidence="5">
    <location>
        <begin position="15"/>
        <end position="34"/>
    </location>
</feature>